<keyword evidence="6 9" id="KW-1133">Transmembrane helix</keyword>
<evidence type="ECO:0000256" key="9">
    <source>
        <dbReference type="SAM" id="Phobius"/>
    </source>
</evidence>
<evidence type="ECO:0000313" key="10">
    <source>
        <dbReference type="EMBL" id="OCH90481.1"/>
    </source>
</evidence>
<reference evidence="10 11" key="1">
    <citation type="submission" date="2016-07" db="EMBL/GenBank/DDBJ databases">
        <title>Draft genome of the white-rot fungus Obba rivulosa 3A-2.</title>
        <authorList>
            <consortium name="DOE Joint Genome Institute"/>
            <person name="Miettinen O."/>
            <person name="Riley R."/>
            <person name="Acob R."/>
            <person name="Barry K."/>
            <person name="Cullen D."/>
            <person name="De Vries R."/>
            <person name="Hainaut M."/>
            <person name="Hatakka A."/>
            <person name="Henrissat B."/>
            <person name="Hilden K."/>
            <person name="Kuo R."/>
            <person name="Labutti K."/>
            <person name="Lipzen A."/>
            <person name="Makela M.R."/>
            <person name="Sandor L."/>
            <person name="Spatafora J.W."/>
            <person name="Grigoriev I.V."/>
            <person name="Hibbett D.S."/>
        </authorList>
    </citation>
    <scope>NUCLEOTIDE SEQUENCE [LARGE SCALE GENOMIC DNA]</scope>
    <source>
        <strain evidence="10 11">3A-2</strain>
    </source>
</reference>
<dbReference type="EMBL" id="KV722403">
    <property type="protein sequence ID" value="OCH90481.1"/>
    <property type="molecule type" value="Genomic_DNA"/>
</dbReference>
<feature type="transmembrane region" description="Helical" evidence="9">
    <location>
        <begin position="98"/>
        <end position="117"/>
    </location>
</feature>
<feature type="transmembrane region" description="Helical" evidence="9">
    <location>
        <begin position="279"/>
        <end position="299"/>
    </location>
</feature>
<evidence type="ECO:0000256" key="8">
    <source>
        <dbReference type="SAM" id="MobiDB-lite"/>
    </source>
</evidence>
<comment type="subcellular location">
    <subcellularLocation>
        <location evidence="1">Endoplasmic reticulum membrane</location>
        <topology evidence="1">Multi-pass membrane protein</topology>
    </subcellularLocation>
</comment>
<protein>
    <submittedName>
        <fullName evidence="10">Uncharacterized protein</fullName>
    </submittedName>
</protein>
<feature type="region of interest" description="Disordered" evidence="8">
    <location>
        <begin position="1"/>
        <end position="23"/>
    </location>
</feature>
<organism evidence="10 11">
    <name type="scientific">Obba rivulosa</name>
    <dbReference type="NCBI Taxonomy" id="1052685"/>
    <lineage>
        <taxon>Eukaryota</taxon>
        <taxon>Fungi</taxon>
        <taxon>Dikarya</taxon>
        <taxon>Basidiomycota</taxon>
        <taxon>Agaricomycotina</taxon>
        <taxon>Agaricomycetes</taxon>
        <taxon>Polyporales</taxon>
        <taxon>Gelatoporiaceae</taxon>
        <taxon>Obba</taxon>
    </lineage>
</organism>
<feature type="compositionally biased region" description="Basic residues" evidence="8">
    <location>
        <begin position="1"/>
        <end position="10"/>
    </location>
</feature>
<dbReference type="OrthoDB" id="17366at2759"/>
<evidence type="ECO:0000256" key="2">
    <source>
        <dbReference type="ARBA" id="ARBA00004687"/>
    </source>
</evidence>
<keyword evidence="11" id="KW-1185">Reference proteome</keyword>
<evidence type="ECO:0000256" key="3">
    <source>
        <dbReference type="ARBA" id="ARBA00022502"/>
    </source>
</evidence>
<evidence type="ECO:0000256" key="7">
    <source>
        <dbReference type="ARBA" id="ARBA00023136"/>
    </source>
</evidence>
<evidence type="ECO:0000256" key="4">
    <source>
        <dbReference type="ARBA" id="ARBA00022692"/>
    </source>
</evidence>
<evidence type="ECO:0000256" key="5">
    <source>
        <dbReference type="ARBA" id="ARBA00022824"/>
    </source>
</evidence>
<feature type="transmembrane region" description="Helical" evidence="9">
    <location>
        <begin position="187"/>
        <end position="207"/>
    </location>
</feature>
<keyword evidence="7 9" id="KW-0472">Membrane</keyword>
<keyword evidence="5" id="KW-0256">Endoplasmic reticulum</keyword>
<dbReference type="Proteomes" id="UP000250043">
    <property type="component" value="Unassembled WGS sequence"/>
</dbReference>
<dbReference type="GO" id="GO:0005789">
    <property type="term" value="C:endoplasmic reticulum membrane"/>
    <property type="evidence" value="ECO:0007669"/>
    <property type="project" value="UniProtKB-SubCell"/>
</dbReference>
<feature type="transmembrane region" description="Helical" evidence="9">
    <location>
        <begin position="154"/>
        <end position="181"/>
    </location>
</feature>
<evidence type="ECO:0000256" key="1">
    <source>
        <dbReference type="ARBA" id="ARBA00004477"/>
    </source>
</evidence>
<evidence type="ECO:0000256" key="6">
    <source>
        <dbReference type="ARBA" id="ARBA00022989"/>
    </source>
</evidence>
<sequence>MPQRKPKAVRAKPSSTKAGANQEKGAYVAPPENFPVAAYTSVTGVHTTLLAFTALFLPRTPVSFLTDAFPAARRAAENASGTPRPSALHLLTSRPVRTLAWICAGTFIVQLWWAGWVRNWSLELRRMAQSQGDAAQQAQDKLSRSQEKSQQLKTLWVASISTLAASIAFYILIVLFGAPILSHPLHTYLLGFLVALLTTFTPVYIIGPPSLRSDTKSLVTRLTWIRLFAELSPRTPIERALVYPAAGALFGCWSGAIPIGLDWERPWQAWPLTPAYGAVAGYILGSLAALVVSSVKYLAEADTRLRRADVQQHAKSA</sequence>
<evidence type="ECO:0000313" key="11">
    <source>
        <dbReference type="Proteomes" id="UP000250043"/>
    </source>
</evidence>
<dbReference type="UniPathway" id="UPA00196"/>
<dbReference type="Pfam" id="PF06699">
    <property type="entry name" value="PIG-F"/>
    <property type="match status" value="1"/>
</dbReference>
<gene>
    <name evidence="10" type="ORF">OBBRIDRAFT_776854</name>
</gene>
<keyword evidence="4 9" id="KW-0812">Transmembrane</keyword>
<dbReference type="GO" id="GO:0006506">
    <property type="term" value="P:GPI anchor biosynthetic process"/>
    <property type="evidence" value="ECO:0007669"/>
    <property type="project" value="UniProtKB-UniPathway"/>
</dbReference>
<proteinExistence type="predicted"/>
<comment type="pathway">
    <text evidence="2">Glycolipid biosynthesis; glycosylphosphatidylinositol-anchor biosynthesis.</text>
</comment>
<dbReference type="AlphaFoldDB" id="A0A8E2AT25"/>
<feature type="transmembrane region" description="Helical" evidence="9">
    <location>
        <begin position="240"/>
        <end position="259"/>
    </location>
</feature>
<feature type="transmembrane region" description="Helical" evidence="9">
    <location>
        <begin position="36"/>
        <end position="57"/>
    </location>
</feature>
<name>A0A8E2AT25_9APHY</name>
<accession>A0A8E2AT25</accession>
<dbReference type="InterPro" id="IPR009580">
    <property type="entry name" value="GPI_biosynthesis_protein_Pig-F"/>
</dbReference>
<keyword evidence="3" id="KW-0337">GPI-anchor biosynthesis</keyword>